<sequence>MGVLRLVMGDGVLRPRLDSGLAPSPPCVQHFYEADFAAPEDESTPAERSLGQGWCDPPPSAWTVNHVGPVAWWGQGSQLRGAHLVWLRVITDGKTWHFATPEEALEWLKRSKAAGRPDLRKERGGPSGRKKTALQTGDRSWDQDRWTCLHHSDGGVGDMAGACRDSAGVTTDDA</sequence>
<dbReference type="AlphaFoldDB" id="A0AAV7MLR0"/>
<evidence type="ECO:0000256" key="1">
    <source>
        <dbReference type="SAM" id="MobiDB-lite"/>
    </source>
</evidence>
<name>A0AAV7MLR0_PLEWA</name>
<evidence type="ECO:0000313" key="3">
    <source>
        <dbReference type="Proteomes" id="UP001066276"/>
    </source>
</evidence>
<evidence type="ECO:0000313" key="2">
    <source>
        <dbReference type="EMBL" id="KAJ1104306.1"/>
    </source>
</evidence>
<reference evidence="2" key="1">
    <citation type="journal article" date="2022" name="bioRxiv">
        <title>Sequencing and chromosome-scale assembly of the giantPleurodeles waltlgenome.</title>
        <authorList>
            <person name="Brown T."/>
            <person name="Elewa A."/>
            <person name="Iarovenko S."/>
            <person name="Subramanian E."/>
            <person name="Araus A.J."/>
            <person name="Petzold A."/>
            <person name="Susuki M."/>
            <person name="Suzuki K.-i.T."/>
            <person name="Hayashi T."/>
            <person name="Toyoda A."/>
            <person name="Oliveira C."/>
            <person name="Osipova E."/>
            <person name="Leigh N.D."/>
            <person name="Simon A."/>
            <person name="Yun M.H."/>
        </authorList>
    </citation>
    <scope>NUCLEOTIDE SEQUENCE</scope>
    <source>
        <strain evidence="2">20211129_DDA</strain>
        <tissue evidence="2">Liver</tissue>
    </source>
</reference>
<feature type="region of interest" description="Disordered" evidence="1">
    <location>
        <begin position="115"/>
        <end position="140"/>
    </location>
</feature>
<dbReference type="Proteomes" id="UP001066276">
    <property type="component" value="Chromosome 9"/>
</dbReference>
<keyword evidence="3" id="KW-1185">Reference proteome</keyword>
<organism evidence="2 3">
    <name type="scientific">Pleurodeles waltl</name>
    <name type="common">Iberian ribbed newt</name>
    <dbReference type="NCBI Taxonomy" id="8319"/>
    <lineage>
        <taxon>Eukaryota</taxon>
        <taxon>Metazoa</taxon>
        <taxon>Chordata</taxon>
        <taxon>Craniata</taxon>
        <taxon>Vertebrata</taxon>
        <taxon>Euteleostomi</taxon>
        <taxon>Amphibia</taxon>
        <taxon>Batrachia</taxon>
        <taxon>Caudata</taxon>
        <taxon>Salamandroidea</taxon>
        <taxon>Salamandridae</taxon>
        <taxon>Pleurodelinae</taxon>
        <taxon>Pleurodeles</taxon>
    </lineage>
</organism>
<comment type="caution">
    <text evidence="2">The sequence shown here is derived from an EMBL/GenBank/DDBJ whole genome shotgun (WGS) entry which is preliminary data.</text>
</comment>
<protein>
    <submittedName>
        <fullName evidence="2">Uncharacterized protein</fullName>
    </submittedName>
</protein>
<gene>
    <name evidence="2" type="ORF">NDU88_001718</name>
</gene>
<dbReference type="EMBL" id="JANPWB010000013">
    <property type="protein sequence ID" value="KAJ1104306.1"/>
    <property type="molecule type" value="Genomic_DNA"/>
</dbReference>
<proteinExistence type="predicted"/>
<accession>A0AAV7MLR0</accession>
<feature type="compositionally biased region" description="Basic and acidic residues" evidence="1">
    <location>
        <begin position="115"/>
        <end position="124"/>
    </location>
</feature>